<dbReference type="AlphaFoldDB" id="A0AAD1M2E3"/>
<dbReference type="RefSeq" id="WP_161552101.1">
    <property type="nucleotide sequence ID" value="NZ_AP022314.1"/>
</dbReference>
<accession>A0AAD1M2E3</accession>
<dbReference type="EMBL" id="AP022314">
    <property type="protein sequence ID" value="BBU23380.1"/>
    <property type="molecule type" value="Genomic_DNA"/>
</dbReference>
<proteinExistence type="predicted"/>
<evidence type="ECO:0000313" key="2">
    <source>
        <dbReference type="Proteomes" id="UP000464624"/>
    </source>
</evidence>
<gene>
    <name evidence="1" type="ORF">MYXE_31700</name>
</gene>
<dbReference type="Proteomes" id="UP000464624">
    <property type="component" value="Chromosome"/>
</dbReference>
<name>A0AAD1M2E3_MYCXE</name>
<sequence>MSDGVAACALASSIGAIARQPTPPDAVPPDGRDLVEVTALARRVSIPGMGRC</sequence>
<evidence type="ECO:0000313" key="1">
    <source>
        <dbReference type="EMBL" id="BBU23380.1"/>
    </source>
</evidence>
<dbReference type="KEGG" id="mxe:MYXE_31700"/>
<organism evidence="1 2">
    <name type="scientific">Mycobacterium xenopi</name>
    <dbReference type="NCBI Taxonomy" id="1789"/>
    <lineage>
        <taxon>Bacteria</taxon>
        <taxon>Bacillati</taxon>
        <taxon>Actinomycetota</taxon>
        <taxon>Actinomycetes</taxon>
        <taxon>Mycobacteriales</taxon>
        <taxon>Mycobacteriaceae</taxon>
        <taxon>Mycobacterium</taxon>
    </lineage>
</organism>
<protein>
    <submittedName>
        <fullName evidence="1">Uncharacterized protein</fullName>
    </submittedName>
</protein>
<reference evidence="1 2" key="1">
    <citation type="submission" date="2019-12" db="EMBL/GenBank/DDBJ databases">
        <title>Complete genome sequence of Mycolicibacterium xenopi str. JCM15661T.</title>
        <authorList>
            <person name="Yoshida M."/>
            <person name="Fukano H."/>
            <person name="Asakura T."/>
            <person name="Hoshino Y."/>
        </authorList>
    </citation>
    <scope>NUCLEOTIDE SEQUENCE [LARGE SCALE GENOMIC DNA]</scope>
    <source>
        <strain evidence="1 2">JCM 15661T</strain>
    </source>
</reference>